<dbReference type="PANTHER" id="PTHR10151">
    <property type="entry name" value="ECTONUCLEOTIDE PYROPHOSPHATASE/PHOSPHODIESTERASE"/>
    <property type="match status" value="1"/>
</dbReference>
<dbReference type="InterPro" id="IPR002591">
    <property type="entry name" value="Phosphodiest/P_Trfase"/>
</dbReference>
<keyword evidence="2" id="KW-1185">Reference proteome</keyword>
<dbReference type="Gene3D" id="3.40.720.10">
    <property type="entry name" value="Alkaline Phosphatase, subunit A"/>
    <property type="match status" value="1"/>
</dbReference>
<reference evidence="1" key="1">
    <citation type="journal article" date="2014" name="Int. J. Syst. Evol. Microbiol.">
        <title>Complete genome sequence of Corynebacterium casei LMG S-19264T (=DSM 44701T), isolated from a smear-ripened cheese.</title>
        <authorList>
            <consortium name="US DOE Joint Genome Institute (JGI-PGF)"/>
            <person name="Walter F."/>
            <person name="Albersmeier A."/>
            <person name="Kalinowski J."/>
            <person name="Ruckert C."/>
        </authorList>
    </citation>
    <scope>NUCLEOTIDE SEQUENCE</scope>
    <source>
        <strain evidence="1">CGMCC 1.12813</strain>
    </source>
</reference>
<proteinExistence type="predicted"/>
<sequence>MLPAPKSLRPSLADVMTACLSAISGEDNRLGLPQASKTVVLLVDGLGAAALKARAGHARTLMSYLSGSSVIDSGFPTTTAAALATLTTGTAPGQHGMVGYTVLDPANDRVIKQLSGWDDKIDPFAWQPMPTVFERATALGHSAVVIGPERYRDSGFSKAVLRGAEYLGESSIGERLQRAAEWLREPAATGIAYVYVPELDVAGHATGAESVEWTNWLEILDAAVRELEAQLGPDDGLVITADHGVVDIAERNHILFDTEAPLIDGVRFVAGEPRCLQLHFAPDASERVRAATTAAWRDAEGERSWIATRDEAIAAGWFGEVRPEVEPRIGDLLVAARKGIAYYDSRTLKPGHAMVGHHGSFSPAEVQVPLLRLGAFARR</sequence>
<reference evidence="1" key="2">
    <citation type="submission" date="2020-09" db="EMBL/GenBank/DDBJ databases">
        <authorList>
            <person name="Sun Q."/>
            <person name="Zhou Y."/>
        </authorList>
    </citation>
    <scope>NUCLEOTIDE SEQUENCE</scope>
    <source>
        <strain evidence="1">CGMCC 1.12813</strain>
    </source>
</reference>
<dbReference type="EMBL" id="BMGB01000001">
    <property type="protein sequence ID" value="GGA96977.1"/>
    <property type="molecule type" value="Genomic_DNA"/>
</dbReference>
<evidence type="ECO:0000313" key="1">
    <source>
        <dbReference type="EMBL" id="GGA96977.1"/>
    </source>
</evidence>
<comment type="caution">
    <text evidence="1">The sequence shown here is derived from an EMBL/GenBank/DDBJ whole genome shotgun (WGS) entry which is preliminary data.</text>
</comment>
<dbReference type="GO" id="GO:0016787">
    <property type="term" value="F:hydrolase activity"/>
    <property type="evidence" value="ECO:0007669"/>
    <property type="project" value="UniProtKB-ARBA"/>
</dbReference>
<dbReference type="Pfam" id="PF01663">
    <property type="entry name" value="Phosphodiest"/>
    <property type="match status" value="1"/>
</dbReference>
<dbReference type="InterPro" id="IPR017850">
    <property type="entry name" value="Alkaline_phosphatase_core_sf"/>
</dbReference>
<dbReference type="AlphaFoldDB" id="A0A916SER9"/>
<gene>
    <name evidence="1" type="ORF">GCM10010979_09260</name>
</gene>
<dbReference type="Proteomes" id="UP000606922">
    <property type="component" value="Unassembled WGS sequence"/>
</dbReference>
<organism evidence="1 2">
    <name type="scientific">Conyzicola nivalis</name>
    <dbReference type="NCBI Taxonomy" id="1477021"/>
    <lineage>
        <taxon>Bacteria</taxon>
        <taxon>Bacillati</taxon>
        <taxon>Actinomycetota</taxon>
        <taxon>Actinomycetes</taxon>
        <taxon>Micrococcales</taxon>
        <taxon>Microbacteriaceae</taxon>
        <taxon>Conyzicola</taxon>
    </lineage>
</organism>
<dbReference type="SUPFAM" id="SSF53649">
    <property type="entry name" value="Alkaline phosphatase-like"/>
    <property type="match status" value="1"/>
</dbReference>
<dbReference type="PANTHER" id="PTHR10151:SF120">
    <property type="entry name" value="BIS(5'-ADENOSYL)-TRIPHOSPHATASE"/>
    <property type="match status" value="1"/>
</dbReference>
<accession>A0A916SER9</accession>
<protein>
    <submittedName>
        <fullName evidence="1">Alkaline phosphatase family protein</fullName>
    </submittedName>
</protein>
<evidence type="ECO:0000313" key="2">
    <source>
        <dbReference type="Proteomes" id="UP000606922"/>
    </source>
</evidence>
<name>A0A916SER9_9MICO</name>